<evidence type="ECO:0000256" key="5">
    <source>
        <dbReference type="PROSITE-ProRule" id="PRU00076"/>
    </source>
</evidence>
<comment type="caution">
    <text evidence="5">Lacks conserved residue(s) required for the propagation of feature annotation.</text>
</comment>
<feature type="disulfide bond" evidence="5">
    <location>
        <begin position="82"/>
        <end position="91"/>
    </location>
</feature>
<feature type="domain" description="EGF-like" evidence="6">
    <location>
        <begin position="20"/>
        <end position="56"/>
    </location>
</feature>
<dbReference type="PROSITE" id="PS00022">
    <property type="entry name" value="EGF_1"/>
    <property type="match status" value="2"/>
</dbReference>
<keyword evidence="2" id="KW-0732">Signal</keyword>
<dbReference type="PANTHER" id="PTHR12916">
    <property type="entry name" value="CYTOCHROME C OXIDASE POLYPEPTIDE VIC-2"/>
    <property type="match status" value="1"/>
</dbReference>
<dbReference type="InterPro" id="IPR000742">
    <property type="entry name" value="EGF"/>
</dbReference>
<evidence type="ECO:0000313" key="8">
    <source>
        <dbReference type="Proteomes" id="UP000887159"/>
    </source>
</evidence>
<keyword evidence="4 5" id="KW-1015">Disulfide bond</keyword>
<organism evidence="7 8">
    <name type="scientific">Trichonephila clavipes</name>
    <name type="common">Golden silk orbweaver</name>
    <name type="synonym">Nephila clavipes</name>
    <dbReference type="NCBI Taxonomy" id="2585209"/>
    <lineage>
        <taxon>Eukaryota</taxon>
        <taxon>Metazoa</taxon>
        <taxon>Ecdysozoa</taxon>
        <taxon>Arthropoda</taxon>
        <taxon>Chelicerata</taxon>
        <taxon>Arachnida</taxon>
        <taxon>Araneae</taxon>
        <taxon>Araneomorphae</taxon>
        <taxon>Entelegynae</taxon>
        <taxon>Araneoidea</taxon>
        <taxon>Nephilidae</taxon>
        <taxon>Trichonephila</taxon>
    </lineage>
</organism>
<proteinExistence type="predicted"/>
<dbReference type="SMART" id="SM00181">
    <property type="entry name" value="EGF"/>
    <property type="match status" value="2"/>
</dbReference>
<evidence type="ECO:0000256" key="1">
    <source>
        <dbReference type="ARBA" id="ARBA00022536"/>
    </source>
</evidence>
<evidence type="ECO:0000256" key="3">
    <source>
        <dbReference type="ARBA" id="ARBA00022737"/>
    </source>
</evidence>
<dbReference type="Proteomes" id="UP000887159">
    <property type="component" value="Unassembled WGS sequence"/>
</dbReference>
<evidence type="ECO:0000256" key="2">
    <source>
        <dbReference type="ARBA" id="ARBA00022729"/>
    </source>
</evidence>
<dbReference type="FunFam" id="2.10.25.10:FF:000066">
    <property type="entry name" value="FAT atypical cadherin 4"/>
    <property type="match status" value="1"/>
</dbReference>
<keyword evidence="3" id="KW-0677">Repeat</keyword>
<dbReference type="Gene3D" id="2.10.25.10">
    <property type="entry name" value="Laminin"/>
    <property type="match status" value="2"/>
</dbReference>
<dbReference type="PROSITE" id="PS50026">
    <property type="entry name" value="EGF_3"/>
    <property type="match status" value="2"/>
</dbReference>
<dbReference type="GO" id="GO:0005509">
    <property type="term" value="F:calcium ion binding"/>
    <property type="evidence" value="ECO:0007669"/>
    <property type="project" value="InterPro"/>
</dbReference>
<dbReference type="InterPro" id="IPR001881">
    <property type="entry name" value="EGF-like_Ca-bd_dom"/>
</dbReference>
<dbReference type="AlphaFoldDB" id="A0A8X6VCK1"/>
<reference evidence="7" key="1">
    <citation type="submission" date="2020-08" db="EMBL/GenBank/DDBJ databases">
        <title>Multicomponent nature underlies the extraordinary mechanical properties of spider dragline silk.</title>
        <authorList>
            <person name="Kono N."/>
            <person name="Nakamura H."/>
            <person name="Mori M."/>
            <person name="Yoshida Y."/>
            <person name="Ohtoshi R."/>
            <person name="Malay A.D."/>
            <person name="Moran D.A.P."/>
            <person name="Tomita M."/>
            <person name="Numata K."/>
            <person name="Arakawa K."/>
        </authorList>
    </citation>
    <scope>NUCLEOTIDE SEQUENCE</scope>
</reference>
<comment type="caution">
    <text evidence="7">The sequence shown here is derived from an EMBL/GenBank/DDBJ whole genome shotgun (WGS) entry which is preliminary data.</text>
</comment>
<protein>
    <recommendedName>
        <fullName evidence="6">EGF-like domain-containing protein</fullName>
    </recommendedName>
</protein>
<dbReference type="PROSITE" id="PS01186">
    <property type="entry name" value="EGF_2"/>
    <property type="match status" value="1"/>
</dbReference>
<keyword evidence="1 5" id="KW-0245">EGF-like domain</keyword>
<dbReference type="Pfam" id="PF00008">
    <property type="entry name" value="EGF"/>
    <property type="match status" value="1"/>
</dbReference>
<evidence type="ECO:0000256" key="4">
    <source>
        <dbReference type="ARBA" id="ARBA00023157"/>
    </source>
</evidence>
<dbReference type="SMART" id="SM00179">
    <property type="entry name" value="EGF_CA"/>
    <property type="match status" value="1"/>
</dbReference>
<dbReference type="PANTHER" id="PTHR12916:SF4">
    <property type="entry name" value="UNINFLATABLE, ISOFORM C"/>
    <property type="match status" value="1"/>
</dbReference>
<evidence type="ECO:0000313" key="7">
    <source>
        <dbReference type="EMBL" id="GFY13372.1"/>
    </source>
</evidence>
<dbReference type="CDD" id="cd00054">
    <property type="entry name" value="EGF_CA"/>
    <property type="match status" value="1"/>
</dbReference>
<accession>A0A8X6VCK1</accession>
<gene>
    <name evidence="7" type="ORF">TNCV_2336361</name>
</gene>
<evidence type="ECO:0000259" key="6">
    <source>
        <dbReference type="PROSITE" id="PS50026"/>
    </source>
</evidence>
<name>A0A8X6VCK1_TRICX</name>
<feature type="domain" description="EGF-like" evidence="6">
    <location>
        <begin position="57"/>
        <end position="92"/>
    </location>
</feature>
<sequence length="180" mass="19860">MTPAHLDECSALNDLNCIVKGKSCDPNPCHNNGFCIQQENVFKCICKNSYFGRTCEENLCTPNPCENGGKCSIGRDRINCTCVYPYSGDMCESGSRAMITETFETLTFNLTILAESSIRRLSQNMVAISVADHGHQITVFPYFSAMSPSSFSDVYVETKANSFNQTISCMHTAIILDGEM</sequence>
<dbReference type="SUPFAM" id="SSF57196">
    <property type="entry name" value="EGF/Laminin"/>
    <property type="match status" value="2"/>
</dbReference>
<dbReference type="EMBL" id="BMAU01021321">
    <property type="protein sequence ID" value="GFY13372.1"/>
    <property type="molecule type" value="Genomic_DNA"/>
</dbReference>
<keyword evidence="8" id="KW-1185">Reference proteome</keyword>
<feature type="disulfide bond" evidence="5">
    <location>
        <begin position="46"/>
        <end position="55"/>
    </location>
</feature>